<keyword evidence="8" id="KW-0456">Lyase</keyword>
<gene>
    <name evidence="8" type="ORF">GGD90_002450</name>
</gene>
<keyword evidence="8" id="KW-0670">Pyruvate</keyword>
<name>A0A840GIQ1_RHOTE</name>
<evidence type="ECO:0000256" key="3">
    <source>
        <dbReference type="ARBA" id="ARBA00022691"/>
    </source>
</evidence>
<evidence type="ECO:0000313" key="8">
    <source>
        <dbReference type="EMBL" id="MBB4248059.1"/>
    </source>
</evidence>
<protein>
    <submittedName>
        <fullName evidence="8">Pyruvate formate lyase activating enzyme</fullName>
        <ecNumber evidence="8">1.97.1.4</ecNumber>
    </submittedName>
</protein>
<dbReference type="Proteomes" id="UP000587070">
    <property type="component" value="Unassembled WGS sequence"/>
</dbReference>
<dbReference type="GO" id="GO:0016829">
    <property type="term" value="F:lyase activity"/>
    <property type="evidence" value="ECO:0007669"/>
    <property type="project" value="UniProtKB-KW"/>
</dbReference>
<dbReference type="Pfam" id="PF04055">
    <property type="entry name" value="Radical_SAM"/>
    <property type="match status" value="1"/>
</dbReference>
<keyword evidence="6" id="KW-0411">Iron-sulfur</keyword>
<comment type="cofactor">
    <cofactor evidence="1">
        <name>[4Fe-4S] cluster</name>
        <dbReference type="ChEBI" id="CHEBI:49883"/>
    </cofactor>
</comment>
<dbReference type="PROSITE" id="PS51918">
    <property type="entry name" value="RADICAL_SAM"/>
    <property type="match status" value="1"/>
</dbReference>
<accession>A0A840GIQ1</accession>
<dbReference type="EC" id="1.97.1.4" evidence="8"/>
<evidence type="ECO:0000313" key="9">
    <source>
        <dbReference type="Proteomes" id="UP000587070"/>
    </source>
</evidence>
<dbReference type="GO" id="GO:0043365">
    <property type="term" value="F:[formate-C-acetyltransferase]-activating enzyme activity"/>
    <property type="evidence" value="ECO:0007669"/>
    <property type="project" value="UniProtKB-EC"/>
</dbReference>
<dbReference type="AlphaFoldDB" id="A0A840GIQ1"/>
<dbReference type="PANTHER" id="PTHR30352">
    <property type="entry name" value="PYRUVATE FORMATE-LYASE-ACTIVATING ENZYME"/>
    <property type="match status" value="1"/>
</dbReference>
<dbReference type="NCBIfam" id="TIGR02495">
    <property type="entry name" value="NrdG2"/>
    <property type="match status" value="1"/>
</dbReference>
<dbReference type="Gene3D" id="3.20.20.70">
    <property type="entry name" value="Aldolase class I"/>
    <property type="match status" value="1"/>
</dbReference>
<dbReference type="InterPro" id="IPR007197">
    <property type="entry name" value="rSAM"/>
</dbReference>
<evidence type="ECO:0000256" key="2">
    <source>
        <dbReference type="ARBA" id="ARBA00022485"/>
    </source>
</evidence>
<keyword evidence="8" id="KW-0560">Oxidoreductase</keyword>
<keyword evidence="3" id="KW-0949">S-adenosyl-L-methionine</keyword>
<dbReference type="CDD" id="cd01335">
    <property type="entry name" value="Radical_SAM"/>
    <property type="match status" value="1"/>
</dbReference>
<sequence>MLSVGGIQPFSSVDYPGRLAAVIFCQGCPWDCPYCHNPHLRLFARERSAGQPSWADALTLLQARRGLLDAVVFSGGEPLAQPELAAAMQEVRALGYAVGLHTAGINPLALGRVLPYCDWVGFDVKATAADYLAASGRKAGSVVAASLAAMIASGVDHEVRTTVDPRLFDQAALLQLATELAAAGVRRWRLQTCRGLPDSVVKPDLRNWLPELQALIADSEVR</sequence>
<keyword evidence="4" id="KW-0479">Metal-binding</keyword>
<evidence type="ECO:0000259" key="7">
    <source>
        <dbReference type="PROSITE" id="PS51918"/>
    </source>
</evidence>
<dbReference type="InterPro" id="IPR013785">
    <property type="entry name" value="Aldolase_TIM"/>
</dbReference>
<keyword evidence="9" id="KW-1185">Reference proteome</keyword>
<dbReference type="PANTHER" id="PTHR30352:SF13">
    <property type="entry name" value="GLYCYL-RADICAL ENZYME ACTIVATING ENZYME YJJW-RELATED"/>
    <property type="match status" value="1"/>
</dbReference>
<dbReference type="SUPFAM" id="SSF102114">
    <property type="entry name" value="Radical SAM enzymes"/>
    <property type="match status" value="1"/>
</dbReference>
<evidence type="ECO:0000256" key="6">
    <source>
        <dbReference type="ARBA" id="ARBA00023014"/>
    </source>
</evidence>
<evidence type="ECO:0000256" key="1">
    <source>
        <dbReference type="ARBA" id="ARBA00001966"/>
    </source>
</evidence>
<evidence type="ECO:0000256" key="5">
    <source>
        <dbReference type="ARBA" id="ARBA00023004"/>
    </source>
</evidence>
<keyword evidence="5" id="KW-0408">Iron</keyword>
<organism evidence="8 9">
    <name type="scientific">Rhodocyclus tenuis</name>
    <name type="common">Rhodospirillum tenue</name>
    <dbReference type="NCBI Taxonomy" id="1066"/>
    <lineage>
        <taxon>Bacteria</taxon>
        <taxon>Pseudomonadati</taxon>
        <taxon>Pseudomonadota</taxon>
        <taxon>Betaproteobacteria</taxon>
        <taxon>Rhodocyclales</taxon>
        <taxon>Rhodocyclaceae</taxon>
        <taxon>Rhodocyclus</taxon>
    </lineage>
</organism>
<evidence type="ECO:0000256" key="4">
    <source>
        <dbReference type="ARBA" id="ARBA00022723"/>
    </source>
</evidence>
<dbReference type="SFLD" id="SFLDS00029">
    <property type="entry name" value="Radical_SAM"/>
    <property type="match status" value="1"/>
</dbReference>
<dbReference type="SFLD" id="SFLDG01094">
    <property type="entry name" value="Uncharacterised_Radical_SAM_Su"/>
    <property type="match status" value="1"/>
</dbReference>
<dbReference type="GO" id="GO:0051539">
    <property type="term" value="F:4 iron, 4 sulfur cluster binding"/>
    <property type="evidence" value="ECO:0007669"/>
    <property type="project" value="UniProtKB-KW"/>
</dbReference>
<dbReference type="InterPro" id="IPR034457">
    <property type="entry name" value="Organic_radical-activating"/>
</dbReference>
<dbReference type="EMBL" id="JACIGE010000009">
    <property type="protein sequence ID" value="MBB4248059.1"/>
    <property type="molecule type" value="Genomic_DNA"/>
</dbReference>
<proteinExistence type="predicted"/>
<reference evidence="8 9" key="1">
    <citation type="submission" date="2020-08" db="EMBL/GenBank/DDBJ databases">
        <title>Genome sequencing of Purple Non-Sulfur Bacteria from various extreme environments.</title>
        <authorList>
            <person name="Mayer M."/>
        </authorList>
    </citation>
    <scope>NUCLEOTIDE SEQUENCE [LARGE SCALE GENOMIC DNA]</scope>
    <source>
        <strain evidence="8 9">2761</strain>
    </source>
</reference>
<dbReference type="OrthoDB" id="9782387at2"/>
<dbReference type="InterPro" id="IPR058240">
    <property type="entry name" value="rSAM_sf"/>
</dbReference>
<feature type="domain" description="Radical SAM core" evidence="7">
    <location>
        <begin position="14"/>
        <end position="222"/>
    </location>
</feature>
<dbReference type="InterPro" id="IPR012840">
    <property type="entry name" value="NrdG2"/>
</dbReference>
<comment type="caution">
    <text evidence="8">The sequence shown here is derived from an EMBL/GenBank/DDBJ whole genome shotgun (WGS) entry which is preliminary data.</text>
</comment>
<keyword evidence="2" id="KW-0004">4Fe-4S</keyword>
<dbReference type="RefSeq" id="WP_153117326.1">
    <property type="nucleotide sequence ID" value="NZ_JACIGE010000009.1"/>
</dbReference>
<dbReference type="GO" id="GO:0046872">
    <property type="term" value="F:metal ion binding"/>
    <property type="evidence" value="ECO:0007669"/>
    <property type="project" value="UniProtKB-KW"/>
</dbReference>